<dbReference type="CDD" id="cd06561">
    <property type="entry name" value="AlkD_like"/>
    <property type="match status" value="1"/>
</dbReference>
<comment type="caution">
    <text evidence="1">The sequence shown here is derived from an EMBL/GenBank/DDBJ whole genome shotgun (WGS) entry which is preliminary data.</text>
</comment>
<protein>
    <submittedName>
        <fullName evidence="1">DNA alkylation repair protein</fullName>
    </submittedName>
</protein>
<proteinExistence type="predicted"/>
<organism evidence="1 2">
    <name type="scientific">Nonomuraea harbinensis</name>
    <dbReference type="NCBI Taxonomy" id="1286938"/>
    <lineage>
        <taxon>Bacteria</taxon>
        <taxon>Bacillati</taxon>
        <taxon>Actinomycetota</taxon>
        <taxon>Actinomycetes</taxon>
        <taxon>Streptosporangiales</taxon>
        <taxon>Streptosporangiaceae</taxon>
        <taxon>Nonomuraea</taxon>
    </lineage>
</organism>
<dbReference type="Proteomes" id="UP001596096">
    <property type="component" value="Unassembled WGS sequence"/>
</dbReference>
<evidence type="ECO:0000313" key="1">
    <source>
        <dbReference type="EMBL" id="MFC5821046.1"/>
    </source>
</evidence>
<dbReference type="RefSeq" id="WP_219546428.1">
    <property type="nucleotide sequence ID" value="NZ_JAHKRN010000024.1"/>
</dbReference>
<accession>A0ABW1C8J3</accession>
<name>A0ABW1C8J3_9ACTN</name>
<dbReference type="EMBL" id="JBHSNW010000029">
    <property type="protein sequence ID" value="MFC5821046.1"/>
    <property type="molecule type" value="Genomic_DNA"/>
</dbReference>
<reference evidence="2" key="1">
    <citation type="journal article" date="2019" name="Int. J. Syst. Evol. Microbiol.">
        <title>The Global Catalogue of Microorganisms (GCM) 10K type strain sequencing project: providing services to taxonomists for standard genome sequencing and annotation.</title>
        <authorList>
            <consortium name="The Broad Institute Genomics Platform"/>
            <consortium name="The Broad Institute Genome Sequencing Center for Infectious Disease"/>
            <person name="Wu L."/>
            <person name="Ma J."/>
        </authorList>
    </citation>
    <scope>NUCLEOTIDE SEQUENCE [LARGE SCALE GENOMIC DNA]</scope>
    <source>
        <strain evidence="2">CGMCC 4.7106</strain>
    </source>
</reference>
<gene>
    <name evidence="1" type="ORF">ACFPUY_38635</name>
</gene>
<dbReference type="PANTHER" id="PTHR34070">
    <property type="entry name" value="ARMADILLO-TYPE FOLD"/>
    <property type="match status" value="1"/>
</dbReference>
<keyword evidence="2" id="KW-1185">Reference proteome</keyword>
<evidence type="ECO:0000313" key="2">
    <source>
        <dbReference type="Proteomes" id="UP001596096"/>
    </source>
</evidence>
<sequence>MTTHPTSEVFTERLTALPVPEERRTRTSEQGVTLGIRMRDVFDLAEEFMDMPPDEISKLLDSEVHEVRVGACSIMDKQARRKRTPASHRTQLYDLYLGRHDRINTWDLVDLAAPYVVGGHLYDKPRDTLYTLARSAHWWERRTAIVATYYFIRHDDLDDTFGIAEILADDPVELVQKAYGGWIREAGKREPTRLLAFLDRHSATMPRTALRYAVEHLDGDLRAHYMGAAKRSPRSS</sequence>
<dbReference type="Pfam" id="PF08713">
    <property type="entry name" value="DNA_alkylation"/>
    <property type="match status" value="1"/>
</dbReference>
<dbReference type="InterPro" id="IPR014825">
    <property type="entry name" value="DNA_alkylation"/>
</dbReference>
<dbReference type="PANTHER" id="PTHR34070:SF1">
    <property type="entry name" value="DNA ALKYLATION REPAIR PROTEIN"/>
    <property type="match status" value="1"/>
</dbReference>